<dbReference type="InterPro" id="IPR002088">
    <property type="entry name" value="Prenyl_trans_a"/>
</dbReference>
<evidence type="ECO:0000313" key="5">
    <source>
        <dbReference type="EMBL" id="KAL1490511.1"/>
    </source>
</evidence>
<dbReference type="Gene3D" id="1.25.40.120">
    <property type="entry name" value="Protein prenylyltransferase"/>
    <property type="match status" value="1"/>
</dbReference>
<protein>
    <recommendedName>
        <fullName evidence="7">Protein prenyltransferase alpha subunit repeat-containing protein 1</fullName>
    </recommendedName>
</protein>
<dbReference type="SUPFAM" id="SSF48439">
    <property type="entry name" value="Protein prenylyltransferase"/>
    <property type="match status" value="1"/>
</dbReference>
<dbReference type="EMBL" id="JBDJPC010000010">
    <property type="protein sequence ID" value="KAL1490511.1"/>
    <property type="molecule type" value="Genomic_DNA"/>
</dbReference>
<keyword evidence="4" id="KW-0677">Repeat</keyword>
<evidence type="ECO:0000313" key="6">
    <source>
        <dbReference type="Proteomes" id="UP001566132"/>
    </source>
</evidence>
<dbReference type="AlphaFoldDB" id="A0ABD1EBL3"/>
<dbReference type="PROSITE" id="PS51147">
    <property type="entry name" value="PFTA"/>
    <property type="match status" value="1"/>
</dbReference>
<dbReference type="Pfam" id="PF01239">
    <property type="entry name" value="PPTA"/>
    <property type="match status" value="2"/>
</dbReference>
<evidence type="ECO:0008006" key="7">
    <source>
        <dbReference type="Google" id="ProtNLM"/>
    </source>
</evidence>
<keyword evidence="3" id="KW-0808">Transferase</keyword>
<evidence type="ECO:0000256" key="3">
    <source>
        <dbReference type="ARBA" id="ARBA00022679"/>
    </source>
</evidence>
<organism evidence="5 6">
    <name type="scientific">Hypothenemus hampei</name>
    <name type="common">Coffee berry borer</name>
    <dbReference type="NCBI Taxonomy" id="57062"/>
    <lineage>
        <taxon>Eukaryota</taxon>
        <taxon>Metazoa</taxon>
        <taxon>Ecdysozoa</taxon>
        <taxon>Arthropoda</taxon>
        <taxon>Hexapoda</taxon>
        <taxon>Insecta</taxon>
        <taxon>Pterygota</taxon>
        <taxon>Neoptera</taxon>
        <taxon>Endopterygota</taxon>
        <taxon>Coleoptera</taxon>
        <taxon>Polyphaga</taxon>
        <taxon>Cucujiformia</taxon>
        <taxon>Curculionidae</taxon>
        <taxon>Scolytinae</taxon>
        <taxon>Hypothenemus</taxon>
    </lineage>
</organism>
<sequence length="451" mass="53719">MEYSCMADKILRSLEKKLSSRELLESGTFEIIVTDNEGTNTNPVKHVYNHLGLESWCVKYVYQHACSNLMGFRRNLATKILSFDEMQNLNYLLMGALLLHPEVTTFWNMRRELVQAKVLNIEFELAFSRLVLTRKKKSNETFSYRRWLLKQLYETKVTRNNWCEKIRREFSICQETAEGAPNNYHSWGHKQWCLNTVPSSDQQFFIDELSTNESWISNHVSEGSAYHFRTLLLPHCCTTEEPDVESLHESSLHDICNAELFSRYSHRRNGTYFANFLTYLFHEVKSDFDNRNKKLEYLYRNTNMFSLYFRELYFVPDFSVTFLEHESMFMYRRAIICQMLVWGSQYLNEKFDSTTNLDLIQHFKPEPSNANIIDVICNTNIFDVKKPKLCESEFRKLYKTTYFKILCNLEKNFINSNSSDSDIQREYLRRHENWLFYVMGINLKEIDLEGI</sequence>
<evidence type="ECO:0000256" key="1">
    <source>
        <dbReference type="ARBA" id="ARBA00006734"/>
    </source>
</evidence>
<comment type="caution">
    <text evidence="5">The sequence shown here is derived from an EMBL/GenBank/DDBJ whole genome shotgun (WGS) entry which is preliminary data.</text>
</comment>
<dbReference type="Proteomes" id="UP001566132">
    <property type="component" value="Unassembled WGS sequence"/>
</dbReference>
<reference evidence="5 6" key="1">
    <citation type="submission" date="2024-05" db="EMBL/GenBank/DDBJ databases">
        <title>Genetic variation in Jamaican populations of the coffee berry borer (Hypothenemus hampei).</title>
        <authorList>
            <person name="Errbii M."/>
            <person name="Myrie A."/>
        </authorList>
    </citation>
    <scope>NUCLEOTIDE SEQUENCE [LARGE SCALE GENOMIC DNA]</scope>
    <source>
        <strain evidence="5">JA-Hopewell-2020-01-JO</strain>
        <tissue evidence="5">Whole body</tissue>
    </source>
</reference>
<evidence type="ECO:0000256" key="2">
    <source>
        <dbReference type="ARBA" id="ARBA00022602"/>
    </source>
</evidence>
<evidence type="ECO:0000256" key="4">
    <source>
        <dbReference type="ARBA" id="ARBA00022737"/>
    </source>
</evidence>
<accession>A0ABD1EBL3</accession>
<dbReference type="PANTHER" id="PTHR11129">
    <property type="entry name" value="PROTEIN FARNESYLTRANSFERASE ALPHA SUBUNIT/RAB GERANYLGERANYL TRANSFERASE ALPHA SUBUNIT"/>
    <property type="match status" value="1"/>
</dbReference>
<dbReference type="PANTHER" id="PTHR11129:SF3">
    <property type="entry name" value="PROTEIN PRENYLTRANSFERASE ALPHA SUBUNIT REPEAT-CONTAINING PROTEIN 1"/>
    <property type="match status" value="1"/>
</dbReference>
<name>A0ABD1EBL3_HYPHA</name>
<dbReference type="GO" id="GO:0004659">
    <property type="term" value="F:prenyltransferase activity"/>
    <property type="evidence" value="ECO:0007669"/>
    <property type="project" value="UniProtKB-KW"/>
</dbReference>
<comment type="similarity">
    <text evidence="1">Belongs to the protein prenyltransferase subunit alpha family.</text>
</comment>
<keyword evidence="6" id="KW-1185">Reference proteome</keyword>
<keyword evidence="2" id="KW-0637">Prenyltransferase</keyword>
<proteinExistence type="inferred from homology"/>
<gene>
    <name evidence="5" type="ORF">ABEB36_013193</name>
</gene>